<dbReference type="AlphaFoldDB" id="A0A5J6MYU7"/>
<keyword evidence="6" id="KW-1185">Reference proteome</keyword>
<dbReference type="Proteomes" id="UP000325797">
    <property type="component" value="Chromosome"/>
</dbReference>
<dbReference type="GO" id="GO:0003677">
    <property type="term" value="F:DNA binding"/>
    <property type="evidence" value="ECO:0007669"/>
    <property type="project" value="UniProtKB-KW"/>
</dbReference>
<name>A0A5J6MYU7_9PROT</name>
<keyword evidence="2" id="KW-0238">DNA-binding</keyword>
<dbReference type="RefSeq" id="WP_151118212.1">
    <property type="nucleotide sequence ID" value="NZ_CP042582.1"/>
</dbReference>
<protein>
    <submittedName>
        <fullName evidence="5">GntR family transcriptional regulator</fullName>
    </submittedName>
</protein>
<feature type="domain" description="HTH gntR-type" evidence="4">
    <location>
        <begin position="13"/>
        <end position="80"/>
    </location>
</feature>
<dbReference type="PRINTS" id="PR00035">
    <property type="entry name" value="HTHGNTR"/>
</dbReference>
<dbReference type="Pfam" id="PF00392">
    <property type="entry name" value="GntR"/>
    <property type="match status" value="1"/>
</dbReference>
<dbReference type="SMART" id="SM00895">
    <property type="entry name" value="FCD"/>
    <property type="match status" value="1"/>
</dbReference>
<sequence>MADTDLQISRQAATLRLMVEDKIRSAISTGRFRPGQRMRERELCELLGVGRTSVREALRQLEAEGLITTTPHRGPIVSTITYEEAQQLYAFRAVLESYAGQEFARRGSAAEMSRLAEAVAEFEKAASGTNQHELLEAKTHFYSTLMDGSGNVFVKQTLTQLHNRINLLRMTSMSRPGRLAHSVAEIKEILEAIRSRDAAKAAAACRHHIEMAAEAALAHLRDNPLE</sequence>
<dbReference type="PANTHER" id="PTHR43537:SF24">
    <property type="entry name" value="GLUCONATE OPERON TRANSCRIPTIONAL REPRESSOR"/>
    <property type="match status" value="1"/>
</dbReference>
<evidence type="ECO:0000313" key="6">
    <source>
        <dbReference type="Proteomes" id="UP000325797"/>
    </source>
</evidence>
<dbReference type="Gene3D" id="1.10.10.10">
    <property type="entry name" value="Winged helix-like DNA-binding domain superfamily/Winged helix DNA-binding domain"/>
    <property type="match status" value="1"/>
</dbReference>
<dbReference type="PROSITE" id="PS50949">
    <property type="entry name" value="HTH_GNTR"/>
    <property type="match status" value="1"/>
</dbReference>
<dbReference type="PANTHER" id="PTHR43537">
    <property type="entry name" value="TRANSCRIPTIONAL REGULATOR, GNTR FAMILY"/>
    <property type="match status" value="1"/>
</dbReference>
<dbReference type="CDD" id="cd07377">
    <property type="entry name" value="WHTH_GntR"/>
    <property type="match status" value="1"/>
</dbReference>
<dbReference type="Pfam" id="PF07729">
    <property type="entry name" value="FCD"/>
    <property type="match status" value="1"/>
</dbReference>
<dbReference type="SUPFAM" id="SSF46785">
    <property type="entry name" value="Winged helix' DNA-binding domain"/>
    <property type="match status" value="1"/>
</dbReference>
<keyword evidence="1" id="KW-0805">Transcription regulation</keyword>
<reference evidence="5 6" key="1">
    <citation type="submission" date="2019-08" db="EMBL/GenBank/DDBJ databases">
        <title>Hyperibacter terrae gen. nov., sp. nov. and Hyperibacter viscosus sp. nov., two new members in the family Rhodospirillaceae isolated from the rhizosphere of Hypericum perforatum.</title>
        <authorList>
            <person name="Noviana Z."/>
        </authorList>
    </citation>
    <scope>NUCLEOTIDE SEQUENCE [LARGE SCALE GENOMIC DNA]</scope>
    <source>
        <strain evidence="5 6">R5959</strain>
    </source>
</reference>
<proteinExistence type="predicted"/>
<accession>A0A5J6MYU7</accession>
<keyword evidence="3" id="KW-0804">Transcription</keyword>
<dbReference type="GO" id="GO:0003700">
    <property type="term" value="F:DNA-binding transcription factor activity"/>
    <property type="evidence" value="ECO:0007669"/>
    <property type="project" value="InterPro"/>
</dbReference>
<organism evidence="5 6">
    <name type="scientific">Hypericibacter adhaerens</name>
    <dbReference type="NCBI Taxonomy" id="2602016"/>
    <lineage>
        <taxon>Bacteria</taxon>
        <taxon>Pseudomonadati</taxon>
        <taxon>Pseudomonadota</taxon>
        <taxon>Alphaproteobacteria</taxon>
        <taxon>Rhodospirillales</taxon>
        <taxon>Dongiaceae</taxon>
        <taxon>Hypericibacter</taxon>
    </lineage>
</organism>
<dbReference type="OrthoDB" id="9812290at2"/>
<dbReference type="SMART" id="SM00345">
    <property type="entry name" value="HTH_GNTR"/>
    <property type="match status" value="1"/>
</dbReference>
<evidence type="ECO:0000256" key="2">
    <source>
        <dbReference type="ARBA" id="ARBA00023125"/>
    </source>
</evidence>
<evidence type="ECO:0000259" key="4">
    <source>
        <dbReference type="PROSITE" id="PS50949"/>
    </source>
</evidence>
<gene>
    <name evidence="5" type="ORF">FRZ61_26910</name>
</gene>
<dbReference type="SUPFAM" id="SSF48008">
    <property type="entry name" value="GntR ligand-binding domain-like"/>
    <property type="match status" value="1"/>
</dbReference>
<evidence type="ECO:0000313" key="5">
    <source>
        <dbReference type="EMBL" id="QEX22759.1"/>
    </source>
</evidence>
<dbReference type="KEGG" id="hadh:FRZ61_26910"/>
<dbReference type="InterPro" id="IPR008920">
    <property type="entry name" value="TF_FadR/GntR_C"/>
</dbReference>
<evidence type="ECO:0000256" key="1">
    <source>
        <dbReference type="ARBA" id="ARBA00023015"/>
    </source>
</evidence>
<evidence type="ECO:0000256" key="3">
    <source>
        <dbReference type="ARBA" id="ARBA00023163"/>
    </source>
</evidence>
<dbReference type="Gene3D" id="1.20.120.530">
    <property type="entry name" value="GntR ligand-binding domain-like"/>
    <property type="match status" value="1"/>
</dbReference>
<dbReference type="InterPro" id="IPR011711">
    <property type="entry name" value="GntR_C"/>
</dbReference>
<dbReference type="EMBL" id="CP042582">
    <property type="protein sequence ID" value="QEX22759.1"/>
    <property type="molecule type" value="Genomic_DNA"/>
</dbReference>
<dbReference type="InterPro" id="IPR036388">
    <property type="entry name" value="WH-like_DNA-bd_sf"/>
</dbReference>
<dbReference type="InterPro" id="IPR036390">
    <property type="entry name" value="WH_DNA-bd_sf"/>
</dbReference>
<dbReference type="InterPro" id="IPR000524">
    <property type="entry name" value="Tscrpt_reg_HTH_GntR"/>
</dbReference>